<keyword evidence="3" id="KW-1185">Reference proteome</keyword>
<comment type="caution">
    <text evidence="2">The sequence shown here is derived from an EMBL/GenBank/DDBJ whole genome shotgun (WGS) entry which is preliminary data.</text>
</comment>
<dbReference type="Proteomes" id="UP001054945">
    <property type="component" value="Unassembled WGS sequence"/>
</dbReference>
<proteinExistence type="predicted"/>
<organism evidence="2 3">
    <name type="scientific">Caerostris extrusa</name>
    <name type="common">Bark spider</name>
    <name type="synonym">Caerostris bankana</name>
    <dbReference type="NCBI Taxonomy" id="172846"/>
    <lineage>
        <taxon>Eukaryota</taxon>
        <taxon>Metazoa</taxon>
        <taxon>Ecdysozoa</taxon>
        <taxon>Arthropoda</taxon>
        <taxon>Chelicerata</taxon>
        <taxon>Arachnida</taxon>
        <taxon>Araneae</taxon>
        <taxon>Araneomorphae</taxon>
        <taxon>Entelegynae</taxon>
        <taxon>Araneoidea</taxon>
        <taxon>Araneidae</taxon>
        <taxon>Caerostris</taxon>
    </lineage>
</organism>
<keyword evidence="1" id="KW-0812">Transmembrane</keyword>
<accession>A0AAV4QTK4</accession>
<sequence length="132" mass="15151">MRAKKEAAATATQEEKNIIATAWKKRIWELRLFSGRRWSRLPLWSPPIVDFCPKLYFAPLTLSPLFYCAKHKLTFFFITTPIHSLSLAFLSLSLCGSFCPLLVLFYGQKIVFNALFAVQSKMGQLFHSRGTM</sequence>
<dbReference type="AlphaFoldDB" id="A0AAV4QTK4"/>
<evidence type="ECO:0000313" key="2">
    <source>
        <dbReference type="EMBL" id="GIY12795.1"/>
    </source>
</evidence>
<reference evidence="2 3" key="1">
    <citation type="submission" date="2021-06" db="EMBL/GenBank/DDBJ databases">
        <title>Caerostris extrusa draft genome.</title>
        <authorList>
            <person name="Kono N."/>
            <person name="Arakawa K."/>
        </authorList>
    </citation>
    <scope>NUCLEOTIDE SEQUENCE [LARGE SCALE GENOMIC DNA]</scope>
</reference>
<name>A0AAV4QTK4_CAEEX</name>
<protein>
    <submittedName>
        <fullName evidence="2">Uncharacterized protein</fullName>
    </submittedName>
</protein>
<gene>
    <name evidence="2" type="ORF">CEXT_388341</name>
</gene>
<keyword evidence="1" id="KW-1133">Transmembrane helix</keyword>
<evidence type="ECO:0000313" key="3">
    <source>
        <dbReference type="Proteomes" id="UP001054945"/>
    </source>
</evidence>
<feature type="transmembrane region" description="Helical" evidence="1">
    <location>
        <begin position="82"/>
        <end position="106"/>
    </location>
</feature>
<keyword evidence="1" id="KW-0472">Membrane</keyword>
<dbReference type="EMBL" id="BPLR01006853">
    <property type="protein sequence ID" value="GIY12795.1"/>
    <property type="molecule type" value="Genomic_DNA"/>
</dbReference>
<evidence type="ECO:0000256" key="1">
    <source>
        <dbReference type="SAM" id="Phobius"/>
    </source>
</evidence>